<gene>
    <name evidence="2" type="ORF">CW360_06615</name>
    <name evidence="1" type="ORF">GCM10007363_22660</name>
</gene>
<dbReference type="Proteomes" id="UP000655550">
    <property type="component" value="Unassembled WGS sequence"/>
</dbReference>
<comment type="caution">
    <text evidence="2">The sequence shown here is derived from an EMBL/GenBank/DDBJ whole genome shotgun (WGS) entry which is preliminary data.</text>
</comment>
<accession>A0A2I0CRH5</accession>
<sequence>MHLAMWLLDTPPLAQTAPIKRFAVQLLKPAAKQGVVAAQSRLGCLLCHEAADLRDRRVGQEMLRLAARAGDHGAREALECLTAQLRLPSLRSSRQG</sequence>
<dbReference type="RefSeq" id="WP_093985846.1">
    <property type="nucleotide sequence ID" value="NZ_BMDE01000006.1"/>
</dbReference>
<evidence type="ECO:0000313" key="2">
    <source>
        <dbReference type="EMBL" id="PKF71741.1"/>
    </source>
</evidence>
<evidence type="ECO:0000313" key="1">
    <source>
        <dbReference type="EMBL" id="GGH94823.1"/>
    </source>
</evidence>
<reference evidence="4" key="4">
    <citation type="journal article" date="2019" name="Int. J. Syst. Evol. Microbiol.">
        <title>The Global Catalogue of Microorganisms (GCM) 10K type strain sequencing project: providing services to taxonomists for standard genome sequencing and annotation.</title>
        <authorList>
            <consortium name="The Broad Institute Genomics Platform"/>
            <consortium name="The Broad Institute Genome Sequencing Center for Infectious Disease"/>
            <person name="Wu L."/>
            <person name="Ma J."/>
        </authorList>
    </citation>
    <scope>NUCLEOTIDE SEQUENCE [LARGE SCALE GENOMIC DNA]</scope>
    <source>
        <strain evidence="4">CCM 8778</strain>
    </source>
</reference>
<protein>
    <submittedName>
        <fullName evidence="2">Sel1 repeat family protein</fullName>
    </submittedName>
</protein>
<name>A0A2I0CRH5_9PSED</name>
<dbReference type="EMBL" id="BMDE01000006">
    <property type="protein sequence ID" value="GGH94823.1"/>
    <property type="molecule type" value="Genomic_DNA"/>
</dbReference>
<organism evidence="2 3">
    <name type="scientific">Pseudomonas fluvialis</name>
    <dbReference type="NCBI Taxonomy" id="1793966"/>
    <lineage>
        <taxon>Bacteria</taxon>
        <taxon>Pseudomonadati</taxon>
        <taxon>Pseudomonadota</taxon>
        <taxon>Gammaproteobacteria</taxon>
        <taxon>Pseudomonadales</taxon>
        <taxon>Pseudomonadaceae</taxon>
        <taxon>Pseudomonas</taxon>
    </lineage>
</organism>
<dbReference type="Gene3D" id="1.25.40.10">
    <property type="entry name" value="Tetratricopeptide repeat domain"/>
    <property type="match status" value="1"/>
</dbReference>
<proteinExistence type="predicted"/>
<reference evidence="2" key="3">
    <citation type="submission" date="2017-12" db="EMBL/GenBank/DDBJ databases">
        <authorList>
            <person name="Hurst M.R.H."/>
        </authorList>
    </citation>
    <scope>NUCLEOTIDE SEQUENCE [LARGE SCALE GENOMIC DNA]</scope>
    <source>
        <strain evidence="2">ZYSR67-Z</strain>
    </source>
</reference>
<dbReference type="EMBL" id="PIYS01000009">
    <property type="protein sequence ID" value="PKF71741.1"/>
    <property type="molecule type" value="Genomic_DNA"/>
</dbReference>
<reference evidence="1" key="5">
    <citation type="submission" date="2024-05" db="EMBL/GenBank/DDBJ databases">
        <authorList>
            <person name="Sun Q."/>
            <person name="Sedlacek I."/>
        </authorList>
    </citation>
    <scope>NUCLEOTIDE SEQUENCE</scope>
    <source>
        <strain evidence="1">CCM 8778</strain>
    </source>
</reference>
<reference evidence="1" key="1">
    <citation type="journal article" date="2014" name="Int. J. Syst. Evol. Microbiol.">
        <title>Complete genome of a new Firmicutes species belonging to the dominant human colonic microbiota ('Ruminococcus bicirculans') reveals two chromosomes and a selective capacity to utilize plant glucans.</title>
        <authorList>
            <consortium name="NISC Comparative Sequencing Program"/>
            <person name="Wegmann U."/>
            <person name="Louis P."/>
            <person name="Goesmann A."/>
            <person name="Henrissat B."/>
            <person name="Duncan S.H."/>
            <person name="Flint H.J."/>
        </authorList>
    </citation>
    <scope>NUCLEOTIDE SEQUENCE</scope>
    <source>
        <strain evidence="1">CCM 8778</strain>
    </source>
</reference>
<evidence type="ECO:0000313" key="3">
    <source>
        <dbReference type="Proteomes" id="UP000242861"/>
    </source>
</evidence>
<evidence type="ECO:0000313" key="4">
    <source>
        <dbReference type="Proteomes" id="UP000655550"/>
    </source>
</evidence>
<dbReference type="InterPro" id="IPR011990">
    <property type="entry name" value="TPR-like_helical_dom_sf"/>
</dbReference>
<dbReference type="Proteomes" id="UP000242861">
    <property type="component" value="Unassembled WGS sequence"/>
</dbReference>
<dbReference type="AlphaFoldDB" id="A0A2I0CRH5"/>
<keyword evidence="4" id="KW-1185">Reference proteome</keyword>
<reference evidence="3" key="2">
    <citation type="submission" date="2017-12" db="EMBL/GenBank/DDBJ databases">
        <authorList>
            <person name="Yu X.-Y."/>
        </authorList>
    </citation>
    <scope>NUCLEOTIDE SEQUENCE [LARGE SCALE GENOMIC DNA]</scope>
    <source>
        <strain evidence="3">ZYSR67-Z</strain>
    </source>
</reference>